<dbReference type="PROSITE" id="PS00128">
    <property type="entry name" value="GLYCOSYL_HYDROL_F22_1"/>
    <property type="match status" value="1"/>
</dbReference>
<sequence>MRQKRVVVLIIAVLFLCFTQVSCKVYTKCGLALELSRRSFPRSFIGNWVCMIESESSKDTSKVTTKANGSKNLGIFQINSKEWCRYNQKGGKCNMKCEDLINENLEDDSSCAKKVFNEYGFQNWDGWKRSCKGRTLPLPNCKEIKF</sequence>
<dbReference type="OrthoDB" id="6692707at2759"/>
<evidence type="ECO:0000256" key="10">
    <source>
        <dbReference type="SAM" id="SignalP"/>
    </source>
</evidence>
<protein>
    <recommendedName>
        <fullName evidence="2">lysozyme</fullName>
        <ecNumber evidence="2">3.2.1.17</ecNumber>
    </recommendedName>
</protein>
<keyword evidence="5 10" id="KW-0732">Signal</keyword>
<dbReference type="InterPro" id="IPR019799">
    <property type="entry name" value="Glyco_hydro_22_CS"/>
</dbReference>
<keyword evidence="12" id="KW-1185">Reference proteome</keyword>
<accession>A0A1W4WME1</accession>
<dbReference type="CDD" id="cd16899">
    <property type="entry name" value="LYZ_C_invert"/>
    <property type="match status" value="1"/>
</dbReference>
<dbReference type="PROSITE" id="PS51348">
    <property type="entry name" value="GLYCOSYL_HYDROL_F22_2"/>
    <property type="match status" value="1"/>
</dbReference>
<evidence type="ECO:0000256" key="9">
    <source>
        <dbReference type="RuleBase" id="RU004440"/>
    </source>
</evidence>
<comment type="similarity">
    <text evidence="9">Belongs to the glycosyl hydrolase 22 family.</text>
</comment>
<comment type="catalytic activity">
    <reaction evidence="1">
        <text>Hydrolysis of (1-&gt;4)-beta-linkages between N-acetylmuramic acid and N-acetyl-D-glucosamine residues in a peptidoglycan and between N-acetyl-D-glucosamine residues in chitodextrins.</text>
        <dbReference type="EC" id="3.2.1.17"/>
    </reaction>
</comment>
<dbReference type="Gene3D" id="1.10.530.10">
    <property type="match status" value="1"/>
</dbReference>
<dbReference type="KEGG" id="apln:108736955"/>
<evidence type="ECO:0000313" key="12">
    <source>
        <dbReference type="Proteomes" id="UP000192223"/>
    </source>
</evidence>
<dbReference type="GO" id="GO:0003796">
    <property type="term" value="F:lysozyme activity"/>
    <property type="evidence" value="ECO:0007669"/>
    <property type="project" value="UniProtKB-EC"/>
</dbReference>
<dbReference type="SMART" id="SM00263">
    <property type="entry name" value="LYZ1"/>
    <property type="match status" value="1"/>
</dbReference>
<reference evidence="13" key="1">
    <citation type="submission" date="2025-08" db="UniProtKB">
        <authorList>
            <consortium name="RefSeq"/>
        </authorList>
    </citation>
    <scope>IDENTIFICATION</scope>
    <source>
        <tissue evidence="13">Entire body</tissue>
    </source>
</reference>
<dbReference type="InParanoid" id="A0A1W4WME1"/>
<evidence type="ECO:0000256" key="7">
    <source>
        <dbReference type="ARBA" id="ARBA00023157"/>
    </source>
</evidence>
<dbReference type="Proteomes" id="UP000192223">
    <property type="component" value="Unplaced"/>
</dbReference>
<keyword evidence="4" id="KW-0081">Bacteriolytic enzyme</keyword>
<feature type="signal peptide" evidence="10">
    <location>
        <begin position="1"/>
        <end position="23"/>
    </location>
</feature>
<dbReference type="GO" id="GO:0031640">
    <property type="term" value="P:killing of cells of another organism"/>
    <property type="evidence" value="ECO:0007669"/>
    <property type="project" value="UniProtKB-KW"/>
</dbReference>
<dbReference type="RefSeq" id="XP_018325079.1">
    <property type="nucleotide sequence ID" value="XM_018469577.2"/>
</dbReference>
<keyword evidence="7" id="KW-1015">Disulfide bond</keyword>
<keyword evidence="6" id="KW-0378">Hydrolase</keyword>
<evidence type="ECO:0000313" key="13">
    <source>
        <dbReference type="RefSeq" id="XP_018325079.1"/>
    </source>
</evidence>
<dbReference type="PANTHER" id="PTHR11407">
    <property type="entry name" value="LYSOZYME C"/>
    <property type="match status" value="1"/>
</dbReference>
<evidence type="ECO:0000256" key="6">
    <source>
        <dbReference type="ARBA" id="ARBA00022801"/>
    </source>
</evidence>
<dbReference type="AlphaFoldDB" id="A0A1W4WME1"/>
<name>A0A1W4WME1_AGRPL</name>
<dbReference type="FunCoup" id="A0A1W4WME1">
    <property type="interactions" value="23"/>
</dbReference>
<feature type="chain" id="PRO_5010710768" description="lysozyme" evidence="10">
    <location>
        <begin position="24"/>
        <end position="146"/>
    </location>
</feature>
<evidence type="ECO:0000256" key="2">
    <source>
        <dbReference type="ARBA" id="ARBA00012732"/>
    </source>
</evidence>
<evidence type="ECO:0000256" key="5">
    <source>
        <dbReference type="ARBA" id="ARBA00022729"/>
    </source>
</evidence>
<gene>
    <name evidence="13" type="primary">LOC108736955</name>
</gene>
<dbReference type="InterPro" id="IPR001916">
    <property type="entry name" value="Glyco_hydro_22"/>
</dbReference>
<dbReference type="EC" id="3.2.1.17" evidence="2"/>
<evidence type="ECO:0000256" key="1">
    <source>
        <dbReference type="ARBA" id="ARBA00000632"/>
    </source>
</evidence>
<dbReference type="Pfam" id="PF00062">
    <property type="entry name" value="Lys"/>
    <property type="match status" value="1"/>
</dbReference>
<proteinExistence type="inferred from homology"/>
<organism evidence="12 13">
    <name type="scientific">Agrilus planipennis</name>
    <name type="common">Emerald ash borer</name>
    <name type="synonym">Agrilus marcopoli</name>
    <dbReference type="NCBI Taxonomy" id="224129"/>
    <lineage>
        <taxon>Eukaryota</taxon>
        <taxon>Metazoa</taxon>
        <taxon>Ecdysozoa</taxon>
        <taxon>Arthropoda</taxon>
        <taxon>Hexapoda</taxon>
        <taxon>Insecta</taxon>
        <taxon>Pterygota</taxon>
        <taxon>Neoptera</taxon>
        <taxon>Endopterygota</taxon>
        <taxon>Coleoptera</taxon>
        <taxon>Polyphaga</taxon>
        <taxon>Elateriformia</taxon>
        <taxon>Buprestoidea</taxon>
        <taxon>Buprestidae</taxon>
        <taxon>Agrilinae</taxon>
        <taxon>Agrilus</taxon>
    </lineage>
</organism>
<dbReference type="PRINTS" id="PR00135">
    <property type="entry name" value="LYZLACT"/>
</dbReference>
<evidence type="ECO:0000256" key="8">
    <source>
        <dbReference type="ARBA" id="ARBA00023295"/>
    </source>
</evidence>
<dbReference type="PANTHER" id="PTHR11407:SF63">
    <property type="entry name" value="LYSOZYME C"/>
    <property type="match status" value="1"/>
</dbReference>
<dbReference type="FunFam" id="1.10.530.10:FF:000024">
    <property type="entry name" value="C-type lysozyme"/>
    <property type="match status" value="1"/>
</dbReference>
<keyword evidence="8" id="KW-0326">Glycosidase</keyword>
<dbReference type="STRING" id="224129.A0A1W4WME1"/>
<feature type="domain" description="Glycosyl hydrolases family 22 (GH22)" evidence="11">
    <location>
        <begin position="93"/>
        <end position="111"/>
    </location>
</feature>
<evidence type="ECO:0000256" key="4">
    <source>
        <dbReference type="ARBA" id="ARBA00022638"/>
    </source>
</evidence>
<dbReference type="GO" id="GO:0042742">
    <property type="term" value="P:defense response to bacterium"/>
    <property type="evidence" value="ECO:0007669"/>
    <property type="project" value="UniProtKB-KW"/>
</dbReference>
<dbReference type="SUPFAM" id="SSF53955">
    <property type="entry name" value="Lysozyme-like"/>
    <property type="match status" value="1"/>
</dbReference>
<evidence type="ECO:0000259" key="11">
    <source>
        <dbReference type="PROSITE" id="PS00128"/>
    </source>
</evidence>
<dbReference type="GeneID" id="108736955"/>
<keyword evidence="3" id="KW-0929">Antimicrobial</keyword>
<dbReference type="InterPro" id="IPR023346">
    <property type="entry name" value="Lysozyme-like_dom_sf"/>
</dbReference>
<evidence type="ECO:0000256" key="3">
    <source>
        <dbReference type="ARBA" id="ARBA00022529"/>
    </source>
</evidence>